<dbReference type="EMBL" id="FWXH01000004">
    <property type="protein sequence ID" value="SMC23010.1"/>
    <property type="molecule type" value="Genomic_DNA"/>
</dbReference>
<gene>
    <name evidence="2" type="ORF">SAMN02745134_01789</name>
</gene>
<evidence type="ECO:0000313" key="3">
    <source>
        <dbReference type="Proteomes" id="UP000192468"/>
    </source>
</evidence>
<dbReference type="InterPro" id="IPR038765">
    <property type="entry name" value="Papain-like_cys_pep_sf"/>
</dbReference>
<evidence type="ECO:0000256" key="1">
    <source>
        <dbReference type="SAM" id="Phobius"/>
    </source>
</evidence>
<dbReference type="STRING" id="1121291.SAMN02745134_01789"/>
<keyword evidence="1" id="KW-0812">Transmembrane</keyword>
<dbReference type="AlphaFoldDB" id="A0A1W1XGE1"/>
<sequence length="269" mass="29888">MSIIIKAIKIAINTVIGLVLLITIAIFIIIKPGSNNINNSSGNVNTISSFHLNTNNIDYNKNATSTKLNIKASTINISNIERREILNRAKSMVEVKWTPKYNIVDKYGLYVFIKGKTYSGIPYSMDLDQASSANDFLSKITNSKMLYGNDCSGFVSAAWGISRQTTLTLLNGVKNGSNFDGKFVNEISWSDLQPGDALLTDNGKGEGHIMLYINSDNKNSDKLNVYEQNVQTLIPFEPLPLAREDVRSKRRLIKQGYIPIRLMQSGISQ</sequence>
<keyword evidence="1" id="KW-1133">Transmembrane helix</keyword>
<dbReference type="RefSeq" id="WP_084115264.1">
    <property type="nucleotide sequence ID" value="NZ_FWXH01000004.1"/>
</dbReference>
<name>A0A1W1XGE1_9CLOT</name>
<feature type="transmembrane region" description="Helical" evidence="1">
    <location>
        <begin position="12"/>
        <end position="30"/>
    </location>
</feature>
<dbReference type="Proteomes" id="UP000192468">
    <property type="component" value="Unassembled WGS sequence"/>
</dbReference>
<evidence type="ECO:0000313" key="2">
    <source>
        <dbReference type="EMBL" id="SMC23010.1"/>
    </source>
</evidence>
<keyword evidence="3" id="KW-1185">Reference proteome</keyword>
<accession>A0A1W1XGE1</accession>
<proteinExistence type="predicted"/>
<organism evidence="2 3">
    <name type="scientific">Clostridium acidisoli DSM 12555</name>
    <dbReference type="NCBI Taxonomy" id="1121291"/>
    <lineage>
        <taxon>Bacteria</taxon>
        <taxon>Bacillati</taxon>
        <taxon>Bacillota</taxon>
        <taxon>Clostridia</taxon>
        <taxon>Eubacteriales</taxon>
        <taxon>Clostridiaceae</taxon>
        <taxon>Clostridium</taxon>
    </lineage>
</organism>
<reference evidence="2 3" key="1">
    <citation type="submission" date="2017-04" db="EMBL/GenBank/DDBJ databases">
        <authorList>
            <person name="Afonso C.L."/>
            <person name="Miller P.J."/>
            <person name="Scott M.A."/>
            <person name="Spackman E."/>
            <person name="Goraichik I."/>
            <person name="Dimitrov K.M."/>
            <person name="Suarez D.L."/>
            <person name="Swayne D.E."/>
        </authorList>
    </citation>
    <scope>NUCLEOTIDE SEQUENCE [LARGE SCALE GENOMIC DNA]</scope>
    <source>
        <strain evidence="2 3">DSM 12555</strain>
    </source>
</reference>
<protein>
    <submittedName>
        <fullName evidence="2">NlpC/P60 family protein</fullName>
    </submittedName>
</protein>
<dbReference type="SUPFAM" id="SSF54001">
    <property type="entry name" value="Cysteine proteinases"/>
    <property type="match status" value="1"/>
</dbReference>
<dbReference type="Gene3D" id="3.90.1720.10">
    <property type="entry name" value="endopeptidase domain like (from Nostoc punctiforme)"/>
    <property type="match status" value="1"/>
</dbReference>
<dbReference type="OrthoDB" id="9815928at2"/>
<keyword evidence="1" id="KW-0472">Membrane</keyword>